<feature type="compositionally biased region" description="Acidic residues" evidence="2">
    <location>
        <begin position="1809"/>
        <end position="1819"/>
    </location>
</feature>
<feature type="compositionally biased region" description="Gly residues" evidence="2">
    <location>
        <begin position="925"/>
        <end position="938"/>
    </location>
</feature>
<feature type="domain" description="Duffy-binding-like" evidence="3">
    <location>
        <begin position="1646"/>
        <end position="1791"/>
    </location>
</feature>
<dbReference type="SUPFAM" id="SSF140924">
    <property type="entry name" value="Duffy binding domain-like"/>
    <property type="match status" value="5"/>
</dbReference>
<dbReference type="InterPro" id="IPR054595">
    <property type="entry name" value="DBL_C"/>
</dbReference>
<dbReference type="FunFam" id="1.20.1310.20:FF:000001">
    <property type="entry name" value="Erythrocyte membrane protein 1, PfEMP1"/>
    <property type="match status" value="1"/>
</dbReference>
<evidence type="ECO:0000313" key="10">
    <source>
        <dbReference type="Proteomes" id="UP000240500"/>
    </source>
</evidence>
<dbReference type="Pfam" id="PF05424">
    <property type="entry name" value="Duffy_binding"/>
    <property type="match status" value="2"/>
</dbReference>
<feature type="region of interest" description="Disordered" evidence="2">
    <location>
        <begin position="1196"/>
        <end position="1227"/>
    </location>
</feature>
<evidence type="ECO:0000313" key="9">
    <source>
        <dbReference type="EMBL" id="SOV76311.1"/>
    </source>
</evidence>
<dbReference type="FunFam" id="1.20.58.1930:FF:000001">
    <property type="entry name" value="Erythrocyte membrane protein 1, PfEMP1"/>
    <property type="match status" value="1"/>
</dbReference>
<feature type="region of interest" description="Disordered" evidence="2">
    <location>
        <begin position="1034"/>
        <end position="1140"/>
    </location>
</feature>
<proteinExistence type="predicted"/>
<feature type="compositionally biased region" description="Basic and acidic residues" evidence="2">
    <location>
        <begin position="870"/>
        <end position="884"/>
    </location>
</feature>
<dbReference type="Pfam" id="PF18562">
    <property type="entry name" value="CIDR1_gamma"/>
    <property type="match status" value="1"/>
</dbReference>
<dbReference type="Pfam" id="PF15447">
    <property type="entry name" value="NTS"/>
    <property type="match status" value="1"/>
</dbReference>
<accession>A0A2P9D5L1</accession>
<dbReference type="GO" id="GO:0016020">
    <property type="term" value="C:membrane"/>
    <property type="evidence" value="ECO:0007669"/>
    <property type="project" value="InterPro"/>
</dbReference>
<organism evidence="9 10">
    <name type="scientific">Plasmodium reichenowi</name>
    <dbReference type="NCBI Taxonomy" id="5854"/>
    <lineage>
        <taxon>Eukaryota</taxon>
        <taxon>Sar</taxon>
        <taxon>Alveolata</taxon>
        <taxon>Apicomplexa</taxon>
        <taxon>Aconoidasida</taxon>
        <taxon>Haemosporida</taxon>
        <taxon>Plasmodiidae</taxon>
        <taxon>Plasmodium</taxon>
        <taxon>Plasmodium (Laverania)</taxon>
    </lineage>
</organism>
<name>A0A2P9D5L1_PLARE</name>
<dbReference type="VEuPathDB" id="PlasmoDB:PRCDC_0003300"/>
<evidence type="ECO:0000259" key="6">
    <source>
        <dbReference type="Pfam" id="PF15447"/>
    </source>
</evidence>
<dbReference type="InterPro" id="IPR008602">
    <property type="entry name" value="Duffy-antigen-binding"/>
</dbReference>
<dbReference type="EMBL" id="LT969567">
    <property type="protein sequence ID" value="SOV76311.1"/>
    <property type="molecule type" value="Genomic_DNA"/>
</dbReference>
<feature type="region of interest" description="Disordered" evidence="2">
    <location>
        <begin position="1789"/>
        <end position="1934"/>
    </location>
</feature>
<feature type="domain" description="Duffy-binding-like" evidence="8">
    <location>
        <begin position="326"/>
        <end position="491"/>
    </location>
</feature>
<protein>
    <submittedName>
        <fullName evidence="9">Erythrocyte membrane protein 1, PfEMP1, putative</fullName>
    </submittedName>
</protein>
<feature type="region of interest" description="Disordered" evidence="2">
    <location>
        <begin position="2062"/>
        <end position="2081"/>
    </location>
</feature>
<feature type="compositionally biased region" description="Basic and acidic residues" evidence="2">
    <location>
        <begin position="1277"/>
        <end position="1291"/>
    </location>
</feature>
<dbReference type="InterPro" id="IPR044932">
    <property type="entry name" value="PfEMP1_ATS_sf"/>
</dbReference>
<feature type="domain" description="Plasmodium falciparum erythrocyte membrane protein 1 acidic terminal segment" evidence="5">
    <location>
        <begin position="1939"/>
        <end position="2377"/>
    </location>
</feature>
<dbReference type="VEuPathDB" id="PlasmoDB:PRCDC_0037500"/>
<dbReference type="FunFam" id="1.10.1900.40:FF:000002">
    <property type="entry name" value="Erythrocyte membrane protein 1, PfEMP1"/>
    <property type="match status" value="1"/>
</dbReference>
<feature type="compositionally biased region" description="Low complexity" evidence="2">
    <location>
        <begin position="1213"/>
        <end position="1227"/>
    </location>
</feature>
<keyword evidence="1" id="KW-0175">Coiled coil</keyword>
<feature type="region of interest" description="Disordered" evidence="2">
    <location>
        <begin position="1252"/>
        <end position="1330"/>
    </location>
</feature>
<dbReference type="Gene3D" id="1.20.58.1930">
    <property type="match status" value="1"/>
</dbReference>
<feature type="compositionally biased region" description="Low complexity" evidence="2">
    <location>
        <begin position="1796"/>
        <end position="1808"/>
    </location>
</feature>
<dbReference type="Gene3D" id="1.20.58.830">
    <property type="match status" value="3"/>
</dbReference>
<dbReference type="InterPro" id="IPR004258">
    <property type="entry name" value="DBL"/>
</dbReference>
<evidence type="ECO:0000259" key="4">
    <source>
        <dbReference type="Pfam" id="PF05424"/>
    </source>
</evidence>
<dbReference type="InterPro" id="IPR042202">
    <property type="entry name" value="Duffy-ag-bd_sf"/>
</dbReference>
<dbReference type="VEuPathDB" id="PlasmoDB:PRG01_0414500"/>
<feature type="compositionally biased region" description="Polar residues" evidence="2">
    <location>
        <begin position="2115"/>
        <end position="2125"/>
    </location>
</feature>
<dbReference type="Pfam" id="PF15445">
    <property type="entry name" value="ATS"/>
    <property type="match status" value="1"/>
</dbReference>
<feature type="region of interest" description="Disordered" evidence="2">
    <location>
        <begin position="2109"/>
        <end position="2128"/>
    </location>
</feature>
<evidence type="ECO:0000259" key="8">
    <source>
        <dbReference type="Pfam" id="PF22672"/>
    </source>
</evidence>
<feature type="domain" description="Cysteine-rich interdomain region 1 gamma" evidence="7">
    <location>
        <begin position="1566"/>
        <end position="1630"/>
    </location>
</feature>
<dbReference type="FunFam" id="1.20.58.830:FF:000002">
    <property type="entry name" value="Erythrocyte membrane protein 1, PfEMP1"/>
    <property type="match status" value="1"/>
</dbReference>
<feature type="compositionally biased region" description="Basic and acidic residues" evidence="2">
    <location>
        <begin position="1036"/>
        <end position="1047"/>
    </location>
</feature>
<feature type="domain" description="Duffy-antigen binding" evidence="4">
    <location>
        <begin position="113"/>
        <end position="322"/>
    </location>
</feature>
<feature type="coiled-coil region" evidence="1">
    <location>
        <begin position="2236"/>
        <end position="2269"/>
    </location>
</feature>
<feature type="compositionally biased region" description="Acidic residues" evidence="2">
    <location>
        <begin position="785"/>
        <end position="810"/>
    </location>
</feature>
<dbReference type="Pfam" id="PF22672">
    <property type="entry name" value="DBL_C"/>
    <property type="match status" value="2"/>
</dbReference>
<feature type="compositionally biased region" description="Polar residues" evidence="2">
    <location>
        <begin position="986"/>
        <end position="1004"/>
    </location>
</feature>
<dbReference type="Gene3D" id="1.10.1900.40">
    <property type="entry name" value="Acidic terminal segments, variant surface antigen of PfEMP1"/>
    <property type="match status" value="2"/>
</dbReference>
<evidence type="ECO:0000256" key="1">
    <source>
        <dbReference type="SAM" id="Coils"/>
    </source>
</evidence>
<feature type="compositionally biased region" description="Polar residues" evidence="2">
    <location>
        <begin position="1292"/>
        <end position="1304"/>
    </location>
</feature>
<dbReference type="InterPro" id="IPR029211">
    <property type="entry name" value="PfEMP1_ATS"/>
</dbReference>
<reference evidence="9 10" key="1">
    <citation type="submission" date="2016-09" db="EMBL/GenBank/DDBJ databases">
        <authorList>
            <consortium name="Pathogen Informatics"/>
        </authorList>
    </citation>
    <scope>NUCLEOTIDE SEQUENCE [LARGE SCALE GENOMIC DNA]</scope>
</reference>
<feature type="domain" description="Plasmodium falciparum erythrocyte membrane protein-1 N-terminal segment" evidence="6">
    <location>
        <begin position="16"/>
        <end position="52"/>
    </location>
</feature>
<feature type="domain" description="Duffy-antigen binding" evidence="4">
    <location>
        <begin position="1006"/>
        <end position="1259"/>
    </location>
</feature>
<dbReference type="GO" id="GO:0046789">
    <property type="term" value="F:host cell surface receptor binding"/>
    <property type="evidence" value="ECO:0007669"/>
    <property type="project" value="InterPro"/>
</dbReference>
<evidence type="ECO:0000256" key="2">
    <source>
        <dbReference type="SAM" id="MobiDB-lite"/>
    </source>
</evidence>
<feature type="domain" description="Duffy-binding-like" evidence="8">
    <location>
        <begin position="1352"/>
        <end position="1512"/>
    </location>
</feature>
<feature type="compositionally biased region" description="Low complexity" evidence="2">
    <location>
        <begin position="1087"/>
        <end position="1101"/>
    </location>
</feature>
<feature type="compositionally biased region" description="Basic and acidic residues" evidence="2">
    <location>
        <begin position="1832"/>
        <end position="1865"/>
    </location>
</feature>
<feature type="compositionally biased region" description="Pro residues" evidence="2">
    <location>
        <begin position="1899"/>
        <end position="1922"/>
    </location>
</feature>
<feature type="region of interest" description="Disordered" evidence="2">
    <location>
        <begin position="748"/>
        <end position="823"/>
    </location>
</feature>
<evidence type="ECO:0000259" key="7">
    <source>
        <dbReference type="Pfam" id="PF18562"/>
    </source>
</evidence>
<feature type="compositionally biased region" description="Basic and acidic residues" evidence="2">
    <location>
        <begin position="811"/>
        <end position="823"/>
    </location>
</feature>
<dbReference type="FunFam" id="1.20.58.830:FF:000003">
    <property type="entry name" value="Erythrocyte membrane protein 1, PfEMP1"/>
    <property type="match status" value="1"/>
</dbReference>
<dbReference type="Proteomes" id="UP000240500">
    <property type="component" value="Chromosome 4"/>
</dbReference>
<sequence length="2377" mass="269372">MGGGNGGGTNGIDHQSAKHLLDSIGQKVYKEKVQSDVKIYDSELKGLLSLASTNSELGSSNDPCTLDYTKLINGNSNRYPCVNTTGKEYELERFSDTLGGQCTDSKMRSGGKGACAPLRRLHLCNHNLETISNYNSNARHKLLAEVCLAAKYEGDSIRGDHDKYRAKYHDFHTNICTELARSFADIGDIIRGKDLFHGNPEEKKQRKQLDDKLKTIFKEIYSDVTNGRSASASALKTRYQKDEENGNYYQLREDWWTANRHTVWKALTCSDQLAGSHYFRVTCDDDGTPSNANHKCRCRNKTNRSDTDQVPTYFDYVPQFLRWFEEWAEDFCTKRKHKLENAITNCGDKKRSLYCSGNGYDCVKTIRGKHVFVEGDDCPKCFFACSPFVKWLDNQKLEFDKQNQKYTKEIEKYTNGTSGKSRKKRSTPSTNYKGYDEEFYDILKGECGDVKKFLQLLSKEGICQSQPQVEGKGTSIDFKNDIPEDIFSHTEYCDPCPWCGLESEHPPWKPKDVKECPPEGQNVYNPTKKTEIPKLTADKEKKGILKKYENFCANDENGGGQIKTWQCYYDDDKPSGQNDNCVQGDWEKVKKEDKIMSYNKFFWEWVHDMLIDSIEWRNEHGKCINKDNGNTCKSGCNTKCKCFLKWVEQKEKEWGKIKEHFGKQTDIGQEGGLGFFGHDYVLEQVLDKEELLKIIEGTYGNAEETEHIRKMLKDDEAAHGAAVTGEKSTIVELLKHEKEDANKCLETHKEICPPKQPKPPGGGGGSVARSETFNNPQPPVRVSDSEDSEDEEDENEDEEDKDEDVDEATEEPPKEDVEPKVDPKICNIVGKALTTPDNLTQACQQKYGPNAPTSWKCIPTGSDVAATDSESGRRMAKRGAEKSDSSSSSGAICVPPRRRKLYVGPLIKWANEETAKRSTSLQNGDGDGSGTQDGNGPGKGEKGARGPNGEASTVSQEGSSGSESGEKNGAAGTSGGEARPNGDAGSGQTASQNGETTPAKQTPSDPRDGLRDAFIQSAAVETFFLWHNYTTQWKLQQEEERKRKQENGELGGELPFVRPLPRVQSQPPPILSNSLLTQPPRLPPPGLDGDSSSSQLSLDGPKNSSSQLYDHTIGGSGVPGSDSIDSSSDDPNDPENLLRGVIPPSFLRQMFYTLADYKDILFSGSNDEKSSTYKDILKGDKEMYDRENKIKDAIQKYFSNSDKSPSKPVTRGPSSDTPPQSSDTPSSWWEANAKYIWEGMLCALTYKEKDTETEEKRNNDNNKPTLDPQVKTAFFGDENKTDKPVKPDSKTSGKTGTYQTQYEYSSVKLEDTSGDTKAKSTHAPSSGETTTLNNPKLIDFVKIPTYFRYLHEWGNEFCKKRTEKLKKVKTACRVNASGDDTVCSGDGHDCTDDNFRHKNMSADPECRPCYEQCRKYRKWIDMKFVEYHKQEKKYTEEHKKLTNGGNCSGSGGSGDDGNKEFCQQIKEKKKNAADFLKELKHCKNEQGSEKKGTEDEKNNEINFENPLETFGPLEYCKTCPPNIVKCNNTGRRSNSGTNQCTTDNGKGNTWKEVFDKIKENGGKTTTSFDVHMIDRRGPFIEEYLNNSQETKKSTESNDLFNASRLFKGIRKQEWECRYKGENMDVCYLKNFKDKIDLNQYTTFKVLLIYWLEDFIDDYYLLKKRKIIKQCTPKEGETCSDEESKRNCACVKKWVDKKKDEWNLINKHFKNRNQEGGDKAYNIKYAVKTFLEKLIPLMHLTNDKGKFNELKDFLKTYECKCAENLKKENSNEDVVHCLLENLRTKIGECTSQPCVQTPPSSGDTPSPDVGDVDDDDDIETENPVTQPGFCPQDDQKPKQEVEDDECKATDEKEKEKDEKKDEKKEEQEETASEGGVPLVTPEGDSKETKDPAKDTKPDTPAVPVPARPQPRPRPQPQPQPHPQLPRDEPTNSISDILSSTLPLGIALALTSIAFLFLKKKTKSPVDMFSVLEIPQNDYEIPTFKSKNRYIPYKSAQYRGKRYIYIEGDSGTDSGYTDHYSDITSSSESEYEEFDINDIYVPGSPKYKTLIEVVLEPSGKIQSANNIPTDTQNDIQNDDIPSNKFTDNEWNTLKDEFISNMLQNEQITEPNILGDNVDSNTHPTPSRHTLDQKPFIMSIHDRNLLNGEEYNYDMANIVDSPYSGTKNPISDNHHPYSGIDLINDALNGDYDIYDEIVKRKENELFGTNHKKHTTTNIVATQTHNDPIVNQINLFHQWLDRHRNMCEKWNKNNKKEELLDKLKEEWNKDNKKHNGENNINKMLNSDVSIQIDMDNPKPTNEFTNMDTNPDNFIKDTILNDLEKHREPYYDFYEDNKSFVDDNIYVDSNNMEEPTEIQIELDVNNHKLMKEKYPMSDIWNI</sequence>
<dbReference type="Gene3D" id="1.20.1310.20">
    <property type="entry name" value="Duffy-antigen binding domain"/>
    <property type="match status" value="2"/>
</dbReference>
<dbReference type="OrthoDB" id="378851at2759"/>
<evidence type="ECO:0000259" key="5">
    <source>
        <dbReference type="Pfam" id="PF15445"/>
    </source>
</evidence>
<feature type="compositionally biased region" description="Basic and acidic residues" evidence="2">
    <location>
        <begin position="1308"/>
        <end position="1318"/>
    </location>
</feature>
<dbReference type="InterPro" id="IPR029210">
    <property type="entry name" value="PfEMP1_NTS"/>
</dbReference>
<evidence type="ECO:0000259" key="3">
    <source>
        <dbReference type="Pfam" id="PF03011"/>
    </source>
</evidence>
<dbReference type="FunFam" id="1.10.1900.40:FF:000001">
    <property type="entry name" value="Erythrocyte membrane protein 1"/>
    <property type="match status" value="1"/>
</dbReference>
<feature type="compositionally biased region" description="Basic and acidic residues" evidence="2">
    <location>
        <begin position="1882"/>
        <end position="1896"/>
    </location>
</feature>
<dbReference type="Pfam" id="PF03011">
    <property type="entry name" value="PFEMP"/>
    <property type="match status" value="2"/>
</dbReference>
<feature type="region of interest" description="Disordered" evidence="2">
    <location>
        <begin position="848"/>
        <end position="1013"/>
    </location>
</feature>
<dbReference type="InterPro" id="IPR041480">
    <property type="entry name" value="CIDR1_gamma"/>
</dbReference>
<feature type="domain" description="Duffy-binding-like" evidence="3">
    <location>
        <begin position="601"/>
        <end position="750"/>
    </location>
</feature>
<gene>
    <name evidence="9" type="ORF">PRG01_0414500</name>
</gene>